<dbReference type="InterPro" id="IPR050491">
    <property type="entry name" value="AmpC-like"/>
</dbReference>
<proteinExistence type="predicted"/>
<organism evidence="3 4">
    <name type="scientific">Mongoliibacter ruber</name>
    <dbReference type="NCBI Taxonomy" id="1750599"/>
    <lineage>
        <taxon>Bacteria</taxon>
        <taxon>Pseudomonadati</taxon>
        <taxon>Bacteroidota</taxon>
        <taxon>Cytophagia</taxon>
        <taxon>Cytophagales</taxon>
        <taxon>Cyclobacteriaceae</taxon>
        <taxon>Mongoliibacter</taxon>
    </lineage>
</organism>
<dbReference type="InterPro" id="IPR001466">
    <property type="entry name" value="Beta-lactam-related"/>
</dbReference>
<keyword evidence="3" id="KW-0121">Carboxypeptidase</keyword>
<dbReference type="AlphaFoldDB" id="A0A2T0WSR2"/>
<dbReference type="PANTHER" id="PTHR46825:SF9">
    <property type="entry name" value="BETA-LACTAMASE-RELATED DOMAIN-CONTAINING PROTEIN"/>
    <property type="match status" value="1"/>
</dbReference>
<comment type="caution">
    <text evidence="3">The sequence shown here is derived from an EMBL/GenBank/DDBJ whole genome shotgun (WGS) entry which is preliminary data.</text>
</comment>
<reference evidence="3 4" key="1">
    <citation type="submission" date="2018-03" db="EMBL/GenBank/DDBJ databases">
        <title>Genomic Encyclopedia of Archaeal and Bacterial Type Strains, Phase II (KMG-II): from individual species to whole genera.</title>
        <authorList>
            <person name="Goeker M."/>
        </authorList>
    </citation>
    <scope>NUCLEOTIDE SEQUENCE [LARGE SCALE GENOMIC DNA]</scope>
    <source>
        <strain evidence="3 4">DSM 27929</strain>
    </source>
</reference>
<dbReference type="PANTHER" id="PTHR46825">
    <property type="entry name" value="D-ALANYL-D-ALANINE-CARBOXYPEPTIDASE/ENDOPEPTIDASE AMPH"/>
    <property type="match status" value="1"/>
</dbReference>
<dbReference type="OrthoDB" id="9793489at2"/>
<dbReference type="GO" id="GO:0004180">
    <property type="term" value="F:carboxypeptidase activity"/>
    <property type="evidence" value="ECO:0007669"/>
    <property type="project" value="UniProtKB-KW"/>
</dbReference>
<feature type="chain" id="PRO_5015444385" evidence="1">
    <location>
        <begin position="21"/>
        <end position="440"/>
    </location>
</feature>
<evidence type="ECO:0000313" key="4">
    <source>
        <dbReference type="Proteomes" id="UP000238157"/>
    </source>
</evidence>
<feature type="signal peptide" evidence="1">
    <location>
        <begin position="1"/>
        <end position="20"/>
    </location>
</feature>
<evidence type="ECO:0000313" key="3">
    <source>
        <dbReference type="EMBL" id="PRY89717.1"/>
    </source>
</evidence>
<dbReference type="RefSeq" id="WP_106132410.1">
    <property type="nucleotide sequence ID" value="NZ_PVTR01000002.1"/>
</dbReference>
<gene>
    <name evidence="3" type="ORF">CLW00_102193</name>
</gene>
<dbReference type="Gene3D" id="3.40.710.10">
    <property type="entry name" value="DD-peptidase/beta-lactamase superfamily"/>
    <property type="match status" value="1"/>
</dbReference>
<dbReference type="InterPro" id="IPR012338">
    <property type="entry name" value="Beta-lactam/transpept-like"/>
</dbReference>
<dbReference type="Proteomes" id="UP000238157">
    <property type="component" value="Unassembled WGS sequence"/>
</dbReference>
<feature type="domain" description="Beta-lactamase-related" evidence="2">
    <location>
        <begin position="36"/>
        <end position="334"/>
    </location>
</feature>
<keyword evidence="3" id="KW-0645">Protease</keyword>
<evidence type="ECO:0000259" key="2">
    <source>
        <dbReference type="Pfam" id="PF00144"/>
    </source>
</evidence>
<evidence type="ECO:0000256" key="1">
    <source>
        <dbReference type="SAM" id="SignalP"/>
    </source>
</evidence>
<keyword evidence="1" id="KW-0732">Signal</keyword>
<dbReference type="Pfam" id="PF00144">
    <property type="entry name" value="Beta-lactamase"/>
    <property type="match status" value="1"/>
</dbReference>
<name>A0A2T0WSR2_9BACT</name>
<dbReference type="SUPFAM" id="SSF56601">
    <property type="entry name" value="beta-lactamase/transpeptidase-like"/>
    <property type="match status" value="1"/>
</dbReference>
<keyword evidence="4" id="KW-1185">Reference proteome</keyword>
<dbReference type="EMBL" id="PVTR01000002">
    <property type="protein sequence ID" value="PRY89717.1"/>
    <property type="molecule type" value="Genomic_DNA"/>
</dbReference>
<sequence length="440" mass="49426">MKNLITFVICFAICLSTLMAQSIDTQKLDAYFDLLEQNEKLSGTVAISEKGKVIYTRGFGYADKQSKRKPDENTKFRIGSISKMFTSVLVFQAIEENKLSLNTKLDQFFPEVPNASSISIDDLLSHRSGIFNLTNSPEYLTYHTQAKTREELLKTIADYESIFEPGTKADYSNSNYLLLSWILEDVFEKPYTEMVDIYIAKPLGLKNTKVGTKILGDQNEAFSYNLIGNWELSQETDMSIPLGAGAIVSTPTDLLKFLQSLFEQQLISGESLETMTDIRDGFGRGALVIPFKDKKSFGHTGGIDEFRSMASYFLEEDFGFAMIANAQDYNPNDVALFVLNSYFGNDPELPSFEEVSVSEEELDQFIGEYGAEGFPLTISVKREGKRLIGQATGQGAFPMRYDGENTFSFAQAGLVMEFFPEDDLMVMKQSGMEFKLTRNK</sequence>
<accession>A0A2T0WSR2</accession>
<protein>
    <submittedName>
        <fullName evidence="3">D-alanyl-D-alanine carboxypeptidase</fullName>
    </submittedName>
</protein>
<keyword evidence="3" id="KW-0378">Hydrolase</keyword>